<proteinExistence type="predicted"/>
<protein>
    <submittedName>
        <fullName evidence="1">Uncharacterized protein</fullName>
    </submittedName>
</protein>
<reference evidence="1 2" key="1">
    <citation type="journal article" name="Sci. Rep.">
        <title>Genome-scale phylogenetic analyses confirm Olpidium as the closest living zoosporic fungus to the non-flagellated, terrestrial fungi.</title>
        <authorList>
            <person name="Chang Y."/>
            <person name="Rochon D."/>
            <person name="Sekimoto S."/>
            <person name="Wang Y."/>
            <person name="Chovatia M."/>
            <person name="Sandor L."/>
            <person name="Salamov A."/>
            <person name="Grigoriev I.V."/>
            <person name="Stajich J.E."/>
            <person name="Spatafora J.W."/>
        </authorList>
    </citation>
    <scope>NUCLEOTIDE SEQUENCE [LARGE SCALE GENOMIC DNA]</scope>
    <source>
        <strain evidence="1">S191</strain>
    </source>
</reference>
<comment type="caution">
    <text evidence="1">The sequence shown here is derived from an EMBL/GenBank/DDBJ whole genome shotgun (WGS) entry which is preliminary data.</text>
</comment>
<accession>A0A8H8DH57</accession>
<dbReference type="AlphaFoldDB" id="A0A8H8DH57"/>
<evidence type="ECO:0000313" key="1">
    <source>
        <dbReference type="EMBL" id="KAG5458016.1"/>
    </source>
</evidence>
<name>A0A8H8DH57_9FUNG</name>
<sequence length="133" mass="14669">LPLFSSLVCPACPYSRRHPLPHPLPVFLPPLAALRRARLAHVGTNAVFRRALSPLDAQVSIYPGECGEPRSARHYFYFFESYWTFVRLQRPPYQNSLVSTAQSAPFSHYASRAGAAANPNPLQSLPVPGKAGL</sequence>
<gene>
    <name evidence="1" type="ORF">BJ554DRAFT_1847</name>
</gene>
<evidence type="ECO:0000313" key="2">
    <source>
        <dbReference type="Proteomes" id="UP000673691"/>
    </source>
</evidence>
<keyword evidence="2" id="KW-1185">Reference proteome</keyword>
<organism evidence="1 2">
    <name type="scientific">Olpidium bornovanus</name>
    <dbReference type="NCBI Taxonomy" id="278681"/>
    <lineage>
        <taxon>Eukaryota</taxon>
        <taxon>Fungi</taxon>
        <taxon>Fungi incertae sedis</taxon>
        <taxon>Olpidiomycota</taxon>
        <taxon>Olpidiomycotina</taxon>
        <taxon>Olpidiomycetes</taxon>
        <taxon>Olpidiales</taxon>
        <taxon>Olpidiaceae</taxon>
        <taxon>Olpidium</taxon>
    </lineage>
</organism>
<feature type="non-terminal residue" evidence="1">
    <location>
        <position position="1"/>
    </location>
</feature>
<dbReference type="Proteomes" id="UP000673691">
    <property type="component" value="Unassembled WGS sequence"/>
</dbReference>
<dbReference type="EMBL" id="JAEFCI010009114">
    <property type="protein sequence ID" value="KAG5458016.1"/>
    <property type="molecule type" value="Genomic_DNA"/>
</dbReference>